<dbReference type="RefSeq" id="WP_004135554.1">
    <property type="nucleotide sequence ID" value="NZ_CABGKM010000005.1"/>
</dbReference>
<dbReference type="EMBL" id="JABXRN010000001">
    <property type="protein sequence ID" value="MBA8126605.1"/>
    <property type="molecule type" value="Genomic_DNA"/>
</dbReference>
<gene>
    <name evidence="6" type="ORF">AAFL32_12685</name>
    <name evidence="5" type="ORF">HV064_22275</name>
    <name evidence="7" type="ORF">HV234_13740</name>
    <name evidence="8" type="ORF">KOSB73_260451</name>
</gene>
<dbReference type="Pfam" id="PF00550">
    <property type="entry name" value="PP-binding"/>
    <property type="match status" value="1"/>
</dbReference>
<feature type="domain" description="Carrier" evidence="4">
    <location>
        <begin position="1"/>
        <end position="74"/>
    </location>
</feature>
<reference evidence="9" key="1">
    <citation type="submission" date="2017-08" db="EMBL/GenBank/DDBJ databases">
        <authorList>
            <person name="Brisse S."/>
        </authorList>
    </citation>
    <scope>NUCLEOTIDE SEQUENCE [LARGE SCALE GENOMIC DNA]</scope>
    <source>
        <strain evidence="9">06D021</strain>
    </source>
</reference>
<dbReference type="Proteomes" id="UP001458070">
    <property type="component" value="Unassembled WGS sequence"/>
</dbReference>
<dbReference type="Proteomes" id="UP000510937">
    <property type="component" value="Chromosome"/>
</dbReference>
<dbReference type="GO" id="GO:0005737">
    <property type="term" value="C:cytoplasm"/>
    <property type="evidence" value="ECO:0007669"/>
    <property type="project" value="TreeGrafter"/>
</dbReference>
<accession>A0A285B462</accession>
<evidence type="ECO:0000313" key="6">
    <source>
        <dbReference type="EMBL" id="MEM0624735.1"/>
    </source>
</evidence>
<keyword evidence="1" id="KW-0596">Phosphopantetheine</keyword>
<dbReference type="AlphaFoldDB" id="A0A285B462"/>
<keyword evidence="12" id="KW-1185">Reference proteome</keyword>
<protein>
    <submittedName>
        <fullName evidence="5">Acyl carrier protein</fullName>
    </submittedName>
    <submittedName>
        <fullName evidence="8">Non-ribosomal peptide synthetase</fullName>
    </submittedName>
</protein>
<sequence>MDNVEQQLLSIWQEIIHSEAINPQDNLLDQGGNSLHFIKLASMVSKTFHLAVSPADIFTAGTIAALAQTIRQRQQL</sequence>
<keyword evidence="3" id="KW-0436">Ligase</keyword>
<evidence type="ECO:0000313" key="8">
    <source>
        <dbReference type="EMBL" id="SNU35727.1"/>
    </source>
</evidence>
<evidence type="ECO:0000256" key="3">
    <source>
        <dbReference type="ARBA" id="ARBA00022598"/>
    </source>
</evidence>
<dbReference type="EMBL" id="CP055315">
    <property type="protein sequence ID" value="QLO52503.1"/>
    <property type="molecule type" value="Genomic_DNA"/>
</dbReference>
<dbReference type="InterPro" id="IPR036736">
    <property type="entry name" value="ACP-like_sf"/>
</dbReference>
<dbReference type="GO" id="GO:0044550">
    <property type="term" value="P:secondary metabolite biosynthetic process"/>
    <property type="evidence" value="ECO:0007669"/>
    <property type="project" value="TreeGrafter"/>
</dbReference>
<dbReference type="InterPro" id="IPR009081">
    <property type="entry name" value="PP-bd_ACP"/>
</dbReference>
<evidence type="ECO:0000313" key="10">
    <source>
        <dbReference type="Proteomes" id="UP000510937"/>
    </source>
</evidence>
<dbReference type="PROSITE" id="PS50075">
    <property type="entry name" value="CARRIER"/>
    <property type="match status" value="1"/>
</dbReference>
<evidence type="ECO:0000313" key="7">
    <source>
        <dbReference type="EMBL" id="QLO52503.1"/>
    </source>
</evidence>
<dbReference type="SUPFAM" id="SSF47336">
    <property type="entry name" value="ACP-like"/>
    <property type="match status" value="1"/>
</dbReference>
<organism evidence="8 9">
    <name type="scientific">Klebsiella grimontii</name>
    <dbReference type="NCBI Taxonomy" id="2058152"/>
    <lineage>
        <taxon>Bacteria</taxon>
        <taxon>Pseudomonadati</taxon>
        <taxon>Pseudomonadota</taxon>
        <taxon>Gammaproteobacteria</taxon>
        <taxon>Enterobacterales</taxon>
        <taxon>Enterobacteriaceae</taxon>
        <taxon>Klebsiella/Raoultella group</taxon>
        <taxon>Klebsiella</taxon>
    </lineage>
</organism>
<dbReference type="PANTHER" id="PTHR45527">
    <property type="entry name" value="NONRIBOSOMAL PEPTIDE SYNTHETASE"/>
    <property type="match status" value="1"/>
</dbReference>
<evidence type="ECO:0000313" key="12">
    <source>
        <dbReference type="Proteomes" id="UP001458070"/>
    </source>
</evidence>
<proteinExistence type="predicted"/>
<reference evidence="8" key="2">
    <citation type="submission" date="2017-08" db="EMBL/GenBank/DDBJ databases">
        <authorList>
            <person name="de Groot N.N."/>
        </authorList>
    </citation>
    <scope>NUCLEOTIDE SEQUENCE [LARGE SCALE GENOMIC DNA]</scope>
    <source>
        <strain evidence="8">06D021</strain>
    </source>
</reference>
<evidence type="ECO:0000259" key="4">
    <source>
        <dbReference type="PROSITE" id="PS50075"/>
    </source>
</evidence>
<keyword evidence="2" id="KW-0597">Phosphoprotein</keyword>
<reference evidence="10 11" key="3">
    <citation type="submission" date="2020-06" db="EMBL/GenBank/DDBJ databases">
        <title>REHAB project genomes.</title>
        <authorList>
            <person name="Shaw L.P."/>
        </authorList>
    </citation>
    <scope>NUCLEOTIDE SEQUENCE [LARGE SCALE GENOMIC DNA]</scope>
    <source>
        <strain evidence="5 11">RHBSTW-00092</strain>
        <strain evidence="10">RHBSTW-00555</strain>
    </source>
</reference>
<dbReference type="Proteomes" id="UP000220639">
    <property type="component" value="Unassembled WGS sequence"/>
</dbReference>
<dbReference type="Proteomes" id="UP000557483">
    <property type="component" value="Unassembled WGS sequence"/>
</dbReference>
<dbReference type="EMBL" id="FZTC01000019">
    <property type="protein sequence ID" value="SNU35727.1"/>
    <property type="molecule type" value="Genomic_DNA"/>
</dbReference>
<evidence type="ECO:0000256" key="1">
    <source>
        <dbReference type="ARBA" id="ARBA00022450"/>
    </source>
</evidence>
<dbReference type="GO" id="GO:0016874">
    <property type="term" value="F:ligase activity"/>
    <property type="evidence" value="ECO:0007669"/>
    <property type="project" value="UniProtKB-KW"/>
</dbReference>
<dbReference type="Gene3D" id="1.10.1200.10">
    <property type="entry name" value="ACP-like"/>
    <property type="match status" value="1"/>
</dbReference>
<dbReference type="GeneID" id="97395268"/>
<evidence type="ECO:0000313" key="11">
    <source>
        <dbReference type="Proteomes" id="UP000557483"/>
    </source>
</evidence>
<evidence type="ECO:0000313" key="5">
    <source>
        <dbReference type="EMBL" id="MBA8126605.1"/>
    </source>
</evidence>
<evidence type="ECO:0000256" key="2">
    <source>
        <dbReference type="ARBA" id="ARBA00022553"/>
    </source>
</evidence>
<evidence type="ECO:0000313" key="9">
    <source>
        <dbReference type="Proteomes" id="UP000220639"/>
    </source>
</evidence>
<reference evidence="7" key="4">
    <citation type="journal article" date="2021" name="Microb. Genom.">
        <title>A genomic epidemiological study shows that prevalence of antimicrobial resistance in Enterobacterales is associated with the livestock host, as well as antimicrobial usage.</title>
        <authorList>
            <person name="AbuOun M."/>
            <person name="Jones H."/>
            <person name="Stubberfield E."/>
            <person name="Gilson D."/>
            <person name="Shaw L.P."/>
            <person name="Hubbard A.T.M."/>
            <person name="Chau K.K."/>
            <person name="Sebra R."/>
            <person name="Peto T.E.A."/>
            <person name="Crook D.W."/>
            <person name="Read D.S."/>
            <person name="Gweon H.S."/>
            <person name="Walker A.S."/>
            <person name="Stoesser N."/>
            <person name="Smith R.P."/>
            <person name="Anjum M.F."/>
            <person name="On Behalf Of The Rehab Consortium."/>
        </authorList>
    </citation>
    <scope>NUCLEOTIDE SEQUENCE</scope>
    <source>
        <strain evidence="7">RHBSTW-00555</strain>
    </source>
</reference>
<dbReference type="EMBL" id="JBCGEM010000008">
    <property type="protein sequence ID" value="MEM0624735.1"/>
    <property type="molecule type" value="Genomic_DNA"/>
</dbReference>
<name>A0A285B462_9ENTR</name>
<dbReference type="GO" id="GO:0031177">
    <property type="term" value="F:phosphopantetheine binding"/>
    <property type="evidence" value="ECO:0007669"/>
    <property type="project" value="TreeGrafter"/>
</dbReference>
<reference evidence="6 12" key="5">
    <citation type="submission" date="2024-04" db="EMBL/GenBank/DDBJ databases">
        <title>Draft genome assemblies of urinary isolates.</title>
        <authorList>
            <person name="Appleberry H."/>
            <person name="Kula A."/>
            <person name="Wolfe A.J."/>
            <person name="Putonti C."/>
        </authorList>
    </citation>
    <scope>NUCLEOTIDE SEQUENCE [LARGE SCALE GENOMIC DNA]</scope>
    <source>
        <strain evidence="6 12">UMB12529</strain>
    </source>
</reference>
<dbReference type="GO" id="GO:0043041">
    <property type="term" value="P:amino acid activation for nonribosomal peptide biosynthetic process"/>
    <property type="evidence" value="ECO:0007669"/>
    <property type="project" value="TreeGrafter"/>
</dbReference>
<dbReference type="PANTHER" id="PTHR45527:SF11">
    <property type="entry name" value="NONRIBOSOMAL PEPTIDE SYNTHETASE 5"/>
    <property type="match status" value="1"/>
</dbReference>